<comment type="caution">
    <text evidence="2">The sequence shown here is derived from an EMBL/GenBank/DDBJ whole genome shotgun (WGS) entry which is preliminary data.</text>
</comment>
<name>A0AAV2AH13_9ARAC</name>
<feature type="non-terminal residue" evidence="2">
    <location>
        <position position="1"/>
    </location>
</feature>
<evidence type="ECO:0000256" key="1">
    <source>
        <dbReference type="SAM" id="MobiDB-lite"/>
    </source>
</evidence>
<reference evidence="2 3" key="1">
    <citation type="submission" date="2024-04" db="EMBL/GenBank/DDBJ databases">
        <authorList>
            <person name="Rising A."/>
            <person name="Reimegard J."/>
            <person name="Sonavane S."/>
            <person name="Akerstrom W."/>
            <person name="Nylinder S."/>
            <person name="Hedman E."/>
            <person name="Kallberg Y."/>
        </authorList>
    </citation>
    <scope>NUCLEOTIDE SEQUENCE [LARGE SCALE GENOMIC DNA]</scope>
</reference>
<sequence length="68" mass="7385">TSSGFATSSVTQQRGKRIKRRAVRRLERSNINLSALPTRPVVDSLSAPIEANVATPYFIPSQSDENAA</sequence>
<evidence type="ECO:0000313" key="3">
    <source>
        <dbReference type="Proteomes" id="UP001497382"/>
    </source>
</evidence>
<evidence type="ECO:0000313" key="2">
    <source>
        <dbReference type="EMBL" id="CAL1283243.1"/>
    </source>
</evidence>
<dbReference type="Proteomes" id="UP001497382">
    <property type="component" value="Unassembled WGS sequence"/>
</dbReference>
<protein>
    <submittedName>
        <fullName evidence="2">Uncharacterized protein</fullName>
    </submittedName>
</protein>
<proteinExistence type="predicted"/>
<feature type="region of interest" description="Disordered" evidence="1">
    <location>
        <begin position="1"/>
        <end position="20"/>
    </location>
</feature>
<keyword evidence="3" id="KW-1185">Reference proteome</keyword>
<dbReference type="EMBL" id="CAXIEN010000165">
    <property type="protein sequence ID" value="CAL1283243.1"/>
    <property type="molecule type" value="Genomic_DNA"/>
</dbReference>
<gene>
    <name evidence="2" type="ORF">LARSCL_LOCUS12476</name>
</gene>
<feature type="non-terminal residue" evidence="2">
    <location>
        <position position="68"/>
    </location>
</feature>
<accession>A0AAV2AH13</accession>
<dbReference type="AlphaFoldDB" id="A0AAV2AH13"/>
<feature type="compositionally biased region" description="Polar residues" evidence="1">
    <location>
        <begin position="1"/>
        <end position="13"/>
    </location>
</feature>
<organism evidence="2 3">
    <name type="scientific">Larinioides sclopetarius</name>
    <dbReference type="NCBI Taxonomy" id="280406"/>
    <lineage>
        <taxon>Eukaryota</taxon>
        <taxon>Metazoa</taxon>
        <taxon>Ecdysozoa</taxon>
        <taxon>Arthropoda</taxon>
        <taxon>Chelicerata</taxon>
        <taxon>Arachnida</taxon>
        <taxon>Araneae</taxon>
        <taxon>Araneomorphae</taxon>
        <taxon>Entelegynae</taxon>
        <taxon>Araneoidea</taxon>
        <taxon>Araneidae</taxon>
        <taxon>Larinioides</taxon>
    </lineage>
</organism>